<name>B7QIS9_IXOSC</name>
<dbReference type="EMBL" id="ABJB010874907">
    <property type="status" value="NOT_ANNOTATED_CDS"/>
    <property type="molecule type" value="Genomic_DNA"/>
</dbReference>
<dbReference type="AlphaFoldDB" id="B7QIS9"/>
<keyword evidence="3" id="KW-1185">Reference proteome</keyword>
<reference evidence="2" key="2">
    <citation type="submission" date="2020-05" db="UniProtKB">
        <authorList>
            <consortium name="EnsemblMetazoa"/>
        </authorList>
    </citation>
    <scope>IDENTIFICATION</scope>
    <source>
        <strain evidence="2">wikel</strain>
    </source>
</reference>
<dbReference type="EMBL" id="DS947863">
    <property type="protein sequence ID" value="EEC18751.1"/>
    <property type="molecule type" value="Genomic_DNA"/>
</dbReference>
<dbReference type="PaxDb" id="6945-B7QIS9"/>
<protein>
    <submittedName>
        <fullName evidence="1 2">Uncharacterized protein</fullName>
    </submittedName>
</protein>
<proteinExistence type="predicted"/>
<reference evidence="1 3" key="1">
    <citation type="submission" date="2008-03" db="EMBL/GenBank/DDBJ databases">
        <title>Annotation of Ixodes scapularis.</title>
        <authorList>
            <consortium name="Ixodes scapularis Genome Project Consortium"/>
            <person name="Caler E."/>
            <person name="Hannick L.I."/>
            <person name="Bidwell S."/>
            <person name="Joardar V."/>
            <person name="Thiagarajan M."/>
            <person name="Amedeo P."/>
            <person name="Galinsky K.J."/>
            <person name="Schobel S."/>
            <person name="Inman J."/>
            <person name="Hostetler J."/>
            <person name="Miller J."/>
            <person name="Hammond M."/>
            <person name="Megy K."/>
            <person name="Lawson D."/>
            <person name="Kodira C."/>
            <person name="Sutton G."/>
            <person name="Meyer J."/>
            <person name="Hill C.A."/>
            <person name="Birren B."/>
            <person name="Nene V."/>
            <person name="Collins F."/>
            <person name="Alarcon-Chaidez F."/>
            <person name="Wikel S."/>
            <person name="Strausberg R."/>
        </authorList>
    </citation>
    <scope>NUCLEOTIDE SEQUENCE [LARGE SCALE GENOMIC DNA]</scope>
    <source>
        <strain evidence="3">Wikel</strain>
        <strain evidence="1">Wikel colony</strain>
    </source>
</reference>
<evidence type="ECO:0000313" key="2">
    <source>
        <dbReference type="EnsemblMetazoa" id="ISCW023292-PA"/>
    </source>
</evidence>
<evidence type="ECO:0000313" key="1">
    <source>
        <dbReference type="EMBL" id="EEC18751.1"/>
    </source>
</evidence>
<dbReference type="VEuPathDB" id="VectorBase:ISCI023292"/>
<dbReference type="InParanoid" id="B7QIS9"/>
<dbReference type="HOGENOM" id="CLU_2017772_0_0_1"/>
<evidence type="ECO:0000313" key="3">
    <source>
        <dbReference type="Proteomes" id="UP000001555"/>
    </source>
</evidence>
<dbReference type="EnsemblMetazoa" id="ISCW023292-RA">
    <property type="protein sequence ID" value="ISCW023292-PA"/>
    <property type="gene ID" value="ISCW023292"/>
</dbReference>
<gene>
    <name evidence="1" type="ORF">IscW_ISCW023292</name>
</gene>
<dbReference type="Proteomes" id="UP000001555">
    <property type="component" value="Unassembled WGS sequence"/>
</dbReference>
<organism>
    <name type="scientific">Ixodes scapularis</name>
    <name type="common">Black-legged tick</name>
    <name type="synonym">Deer tick</name>
    <dbReference type="NCBI Taxonomy" id="6945"/>
    <lineage>
        <taxon>Eukaryota</taxon>
        <taxon>Metazoa</taxon>
        <taxon>Ecdysozoa</taxon>
        <taxon>Arthropoda</taxon>
        <taxon>Chelicerata</taxon>
        <taxon>Arachnida</taxon>
        <taxon>Acari</taxon>
        <taxon>Parasitiformes</taxon>
        <taxon>Ixodida</taxon>
        <taxon>Ixodoidea</taxon>
        <taxon>Ixodidae</taxon>
        <taxon>Ixodinae</taxon>
        <taxon>Ixodes</taxon>
    </lineage>
</organism>
<sequence>MILSCGKLYESCRQLESRVFARLGSKHATGTSNQVIRCIHCLVVEFGESIGCTVSIRCALIAFISSNSLRKTSGRKLCVRKWQVACLSLPPICSKKSICELRQFADLRPSFALWSLFPGEMGS</sequence>
<dbReference type="VEuPathDB" id="VectorBase:ISCW023292"/>
<accession>B7QIS9</accession>